<dbReference type="OrthoDB" id="9768147at2"/>
<dbReference type="PANTHER" id="PTHR30069">
    <property type="entry name" value="TONB-DEPENDENT OUTER MEMBRANE RECEPTOR"/>
    <property type="match status" value="1"/>
</dbReference>
<dbReference type="GO" id="GO:0044718">
    <property type="term" value="P:siderophore transmembrane transport"/>
    <property type="evidence" value="ECO:0007669"/>
    <property type="project" value="TreeGrafter"/>
</dbReference>
<reference evidence="9 10" key="1">
    <citation type="submission" date="2019-04" db="EMBL/GenBank/DDBJ databases">
        <title>Reference strain of H23.</title>
        <authorList>
            <person name="Luo X."/>
        </authorList>
    </citation>
    <scope>NUCLEOTIDE SEQUENCE [LARGE SCALE GENOMIC DNA]</scope>
    <source>
        <strain evidence="9 10">H23</strain>
    </source>
</reference>
<dbReference type="InterPro" id="IPR039426">
    <property type="entry name" value="TonB-dep_rcpt-like"/>
</dbReference>
<sequence length="1079" mass="118398">MTHTNRVRLSKLSLGLIVALAAAPVFAQSTSSGIGGRVVGADGAPVAGAEVTITHVESGTVSRAVTDANGRYAARGLRVGGPYSVTINKAGAGTSSKNEVYLPLDQVAEVDAQLKNDVSTLEAVTVVGASSADVFQASNKGLSTTVSQRDLQNNPSPSRSIQDVARLDPRVVITDRARGEISALGQNSRFNNVTVDAVGVNDPFGLEANGLPTIGTPISVDTIEEYNISTANYAVTNRRSVGANINAVTKSGTNEFHGSAYYAFRNRNNMIGESPEGNKFQGLGREWTGGVTLGGPLIKDKLFFFANYEESHASLGSDFGPSDSSATNKIAGITQAQLDAVIARAKELGLIPGTREASSDLEGKRALVKIDWNINDDHRASFRYQRSREDEPIVTNGNGNNSFALSSYRYNKQRNTDNYVLNLYDDWSDSFSTETSLSYQKYDQTRSALAQQPQVGIAFGGTAASPQGPFINLGEDQFTHYNVLGVKTLNGFFAGIWYADDHTIKAGFDFQRDEYYNLFGRTQFGAYTFTYANFLAGGANPVYSQYDLYRPKAGYTLDGIAAEWTLSQKGFFVEDNWQVNDSLSVQYGFRYDVASTNDKPLYNPTFEQAFGFRNDATINGSRVIQPRFSFNYNFPTEKYQTQLRGGIGLFQGNSLGVWLTNPYQNDGLRVDTYSVRTYNPAVPFKSDPFGQVTPTVAANSQQAVDSLDPAFKQPTVWKASLAFDRELPWWGTVFSAEWQHLSVKDAIYYKNLNIGAPNGRLPDGRYNYYRTLGQAPVSNDARVNQDRRFAQAVTLLTNSGKGSADNISLTLRKPFADNWAASLGVSYGRATEVNPGTSSQASSNFSNNVWINPNEDVASDSNYAIDRRINASITWQHNFFGNYATAISAFYDGHTGQPYSWVFSNDANGDSYSQRDLVYIPNRGDVVFQAGTPQSVIDQFYAYIDSDDYLRQHKGEIATRNASRSPWINQIDLSIRQEIPGFFKGAKGELRIDVFNFANLLNDKWGREERIGFPFVRNLAGYNGVCGATVTATCTAGSAGKYIYTLPTTNGNYAPGQYIIYDDKAVSRWSILVTARYTF</sequence>
<keyword evidence="2" id="KW-0813">Transport</keyword>
<dbReference type="RefSeq" id="WP_137267437.1">
    <property type="nucleotide sequence ID" value="NZ_SZUA01000002.1"/>
</dbReference>
<dbReference type="SUPFAM" id="SSF49464">
    <property type="entry name" value="Carboxypeptidase regulatory domain-like"/>
    <property type="match status" value="1"/>
</dbReference>
<comment type="caution">
    <text evidence="9">The sequence shown here is derived from an EMBL/GenBank/DDBJ whole genome shotgun (WGS) entry which is preliminary data.</text>
</comment>
<dbReference type="Pfam" id="PF13620">
    <property type="entry name" value="CarboxypepD_reg"/>
    <property type="match status" value="1"/>
</dbReference>
<dbReference type="PANTHER" id="PTHR30069:SF46">
    <property type="entry name" value="OAR PROTEIN"/>
    <property type="match status" value="1"/>
</dbReference>
<organism evidence="9 10">
    <name type="scientific">Luteimonas gilva</name>
    <dbReference type="NCBI Taxonomy" id="2572684"/>
    <lineage>
        <taxon>Bacteria</taxon>
        <taxon>Pseudomonadati</taxon>
        <taxon>Pseudomonadota</taxon>
        <taxon>Gammaproteobacteria</taxon>
        <taxon>Lysobacterales</taxon>
        <taxon>Lysobacteraceae</taxon>
        <taxon>Luteimonas</taxon>
    </lineage>
</organism>
<dbReference type="SUPFAM" id="SSF56935">
    <property type="entry name" value="Porins"/>
    <property type="match status" value="1"/>
</dbReference>
<dbReference type="InterPro" id="IPR008969">
    <property type="entry name" value="CarboxyPept-like_regulatory"/>
</dbReference>
<dbReference type="Pfam" id="PF25183">
    <property type="entry name" value="OMP_b-brl_4"/>
    <property type="match status" value="2"/>
</dbReference>
<evidence type="ECO:0000256" key="1">
    <source>
        <dbReference type="ARBA" id="ARBA00004571"/>
    </source>
</evidence>
<dbReference type="GO" id="GO:0009279">
    <property type="term" value="C:cell outer membrane"/>
    <property type="evidence" value="ECO:0007669"/>
    <property type="project" value="UniProtKB-SubCell"/>
</dbReference>
<proteinExistence type="predicted"/>
<feature type="domain" description="TonB-dependent transporter Oar-like beta-barrel" evidence="8">
    <location>
        <begin position="248"/>
        <end position="315"/>
    </location>
</feature>
<dbReference type="GO" id="GO:0015344">
    <property type="term" value="F:siderophore uptake transmembrane transporter activity"/>
    <property type="evidence" value="ECO:0007669"/>
    <property type="project" value="TreeGrafter"/>
</dbReference>
<keyword evidence="9" id="KW-0675">Receptor</keyword>
<evidence type="ECO:0000256" key="6">
    <source>
        <dbReference type="ARBA" id="ARBA00023237"/>
    </source>
</evidence>
<gene>
    <name evidence="9" type="ORF">FCE95_13035</name>
</gene>
<evidence type="ECO:0000313" key="10">
    <source>
        <dbReference type="Proteomes" id="UP000308707"/>
    </source>
</evidence>
<dbReference type="Proteomes" id="UP000308707">
    <property type="component" value="Unassembled WGS sequence"/>
</dbReference>
<feature type="chain" id="PRO_5020622576" evidence="7">
    <location>
        <begin position="28"/>
        <end position="1079"/>
    </location>
</feature>
<evidence type="ECO:0000256" key="2">
    <source>
        <dbReference type="ARBA" id="ARBA00022448"/>
    </source>
</evidence>
<evidence type="ECO:0000259" key="8">
    <source>
        <dbReference type="Pfam" id="PF25183"/>
    </source>
</evidence>
<keyword evidence="4" id="KW-0812">Transmembrane</keyword>
<name>A0A4U5JNZ5_9GAMM</name>
<evidence type="ECO:0000256" key="5">
    <source>
        <dbReference type="ARBA" id="ARBA00023136"/>
    </source>
</evidence>
<accession>A0A4U5JNZ5</accession>
<feature type="domain" description="TonB-dependent transporter Oar-like beta-barrel" evidence="8">
    <location>
        <begin position="362"/>
        <end position="1000"/>
    </location>
</feature>
<dbReference type="EMBL" id="SZUA01000002">
    <property type="protein sequence ID" value="TKR31005.1"/>
    <property type="molecule type" value="Genomic_DNA"/>
</dbReference>
<keyword evidence="7" id="KW-0732">Signal</keyword>
<keyword evidence="6" id="KW-0998">Cell outer membrane</keyword>
<feature type="signal peptide" evidence="7">
    <location>
        <begin position="1"/>
        <end position="27"/>
    </location>
</feature>
<evidence type="ECO:0000256" key="4">
    <source>
        <dbReference type="ARBA" id="ARBA00022692"/>
    </source>
</evidence>
<comment type="subcellular location">
    <subcellularLocation>
        <location evidence="1">Cell outer membrane</location>
        <topology evidence="1">Multi-pass membrane protein</topology>
    </subcellularLocation>
</comment>
<keyword evidence="10" id="KW-1185">Reference proteome</keyword>
<dbReference type="InterPro" id="IPR036942">
    <property type="entry name" value="Beta-barrel_TonB_sf"/>
</dbReference>
<dbReference type="Gene3D" id="2.40.170.20">
    <property type="entry name" value="TonB-dependent receptor, beta-barrel domain"/>
    <property type="match status" value="1"/>
</dbReference>
<dbReference type="AlphaFoldDB" id="A0A4U5JNZ5"/>
<evidence type="ECO:0000256" key="3">
    <source>
        <dbReference type="ARBA" id="ARBA00022452"/>
    </source>
</evidence>
<protein>
    <submittedName>
        <fullName evidence="9">TonB-dependent receptor</fullName>
    </submittedName>
</protein>
<evidence type="ECO:0000256" key="7">
    <source>
        <dbReference type="SAM" id="SignalP"/>
    </source>
</evidence>
<evidence type="ECO:0000313" key="9">
    <source>
        <dbReference type="EMBL" id="TKR31005.1"/>
    </source>
</evidence>
<dbReference type="Gene3D" id="2.60.40.1120">
    <property type="entry name" value="Carboxypeptidase-like, regulatory domain"/>
    <property type="match status" value="1"/>
</dbReference>
<dbReference type="InterPro" id="IPR057601">
    <property type="entry name" value="Oar-like_b-barrel"/>
</dbReference>
<keyword evidence="3" id="KW-1134">Transmembrane beta strand</keyword>
<keyword evidence="5" id="KW-0472">Membrane</keyword>